<reference evidence="1 2" key="1">
    <citation type="journal article" date="2018" name="Sci. Rep.">
        <title>Genomic signatures of local adaptation to the degree of environmental predictability in rotifers.</title>
        <authorList>
            <person name="Franch-Gras L."/>
            <person name="Hahn C."/>
            <person name="Garcia-Roger E.M."/>
            <person name="Carmona M.J."/>
            <person name="Serra M."/>
            <person name="Gomez A."/>
        </authorList>
    </citation>
    <scope>NUCLEOTIDE SEQUENCE [LARGE SCALE GENOMIC DNA]</scope>
    <source>
        <strain evidence="1">HYR1</strain>
    </source>
</reference>
<keyword evidence="2" id="KW-1185">Reference proteome</keyword>
<dbReference type="EMBL" id="REGN01000640">
    <property type="protein sequence ID" value="RNA40499.1"/>
    <property type="molecule type" value="Genomic_DNA"/>
</dbReference>
<dbReference type="Proteomes" id="UP000276133">
    <property type="component" value="Unassembled WGS sequence"/>
</dbReference>
<evidence type="ECO:0000313" key="1">
    <source>
        <dbReference type="EMBL" id="RNA40499.1"/>
    </source>
</evidence>
<gene>
    <name evidence="1" type="ORF">BpHYR1_037001</name>
</gene>
<organism evidence="1 2">
    <name type="scientific">Brachionus plicatilis</name>
    <name type="common">Marine rotifer</name>
    <name type="synonym">Brachionus muelleri</name>
    <dbReference type="NCBI Taxonomy" id="10195"/>
    <lineage>
        <taxon>Eukaryota</taxon>
        <taxon>Metazoa</taxon>
        <taxon>Spiralia</taxon>
        <taxon>Gnathifera</taxon>
        <taxon>Rotifera</taxon>
        <taxon>Eurotatoria</taxon>
        <taxon>Monogononta</taxon>
        <taxon>Pseudotrocha</taxon>
        <taxon>Ploima</taxon>
        <taxon>Brachionidae</taxon>
        <taxon>Brachionus</taxon>
    </lineage>
</organism>
<protein>
    <submittedName>
        <fullName evidence="1">Uncharacterized protein</fullName>
    </submittedName>
</protein>
<accession>A0A3M7SXW8</accession>
<name>A0A3M7SXW8_BRAPC</name>
<comment type="caution">
    <text evidence="1">The sequence shown here is derived from an EMBL/GenBank/DDBJ whole genome shotgun (WGS) entry which is preliminary data.</text>
</comment>
<sequence length="91" mass="10360">MSDFFVSLAFGETSGISRSNSTGEANTNEVTCRHNSAIRQSIFFKIKKNTLLAYVKKVEIFEILKLEKNLGEIRLKMSRTPNPENNRAKHI</sequence>
<proteinExistence type="predicted"/>
<dbReference type="AlphaFoldDB" id="A0A3M7SXW8"/>
<evidence type="ECO:0000313" key="2">
    <source>
        <dbReference type="Proteomes" id="UP000276133"/>
    </source>
</evidence>